<dbReference type="PANTHER" id="PTHR21666">
    <property type="entry name" value="PEPTIDASE-RELATED"/>
    <property type="match status" value="1"/>
</dbReference>
<dbReference type="AlphaFoldDB" id="A0A1I5TPA3"/>
<dbReference type="PANTHER" id="PTHR21666:SF268">
    <property type="entry name" value="PEPTIDASE M23 DOMAIN-CONTAINING PROTEIN"/>
    <property type="match status" value="1"/>
</dbReference>
<dbReference type="OrthoDB" id="9810477at2"/>
<dbReference type="Proteomes" id="UP000199029">
    <property type="component" value="Unassembled WGS sequence"/>
</dbReference>
<name>A0A1I5TPA3_HYMAR</name>
<dbReference type="SUPFAM" id="SSF51261">
    <property type="entry name" value="Duplicated hybrid motif"/>
    <property type="match status" value="1"/>
</dbReference>
<dbReference type="STRING" id="1227077.SAMN04515668_0549"/>
<protein>
    <submittedName>
        <fullName evidence="2">Murein DD-endopeptidase MepM and murein hydrolase activator NlpD, contain LysM domain</fullName>
    </submittedName>
</protein>
<organism evidence="2 3">
    <name type="scientific">Hymenobacter arizonensis</name>
    <name type="common">Siccationidurans arizonensis</name>
    <dbReference type="NCBI Taxonomy" id="1227077"/>
    <lineage>
        <taxon>Bacteria</taxon>
        <taxon>Pseudomonadati</taxon>
        <taxon>Bacteroidota</taxon>
        <taxon>Cytophagia</taxon>
        <taxon>Cytophagales</taxon>
        <taxon>Hymenobacteraceae</taxon>
        <taxon>Hymenobacter</taxon>
    </lineage>
</organism>
<dbReference type="InterPro" id="IPR016047">
    <property type="entry name" value="M23ase_b-sheet_dom"/>
</dbReference>
<dbReference type="GO" id="GO:0004222">
    <property type="term" value="F:metalloendopeptidase activity"/>
    <property type="evidence" value="ECO:0007669"/>
    <property type="project" value="TreeGrafter"/>
</dbReference>
<keyword evidence="3" id="KW-1185">Reference proteome</keyword>
<proteinExistence type="predicted"/>
<sequence>MLYMMDAIFQRLVKRPLPGYSWPLLLGAVLVLSGCSKQQSLKALFQKSTPHQAYARQLQQAGLDRGPAGRAWLKAAEQALRDSLVVTLPFAETGYFRPERPSAASYRYAVRAGEQVHVSLSLGAGAAVRVFLDAFEVVPGRTPAPLASADTLVLDFRYQAESDGQHLLRVQPELLATGRYTLRVNREPSLSVFPVLGRNDAAVGSFWGAARDAGARRHEGIDIFASRGTPVVAATSGLITRTGETPIGGRVVWLADGQRGNHIYYAHLDKQLVTPGQRVQAGDTLGLVGNTGNARGTVPHLHFGIYRSGQGAVDPFPFVRRPAEATTLPTGPDRRGEFVRLRADALLRSVPGTEKGKASNAGARLTKQMPLLVVGQQGTSLRVQTPSGEIGYVATQAVVAAAGTPLRRLVLPAATELRTHPIASAPAGGALNAQTAVTVLGQAEGFSLLRGPEGETGWAVI</sequence>
<keyword evidence="2" id="KW-0378">Hydrolase</keyword>
<evidence type="ECO:0000313" key="3">
    <source>
        <dbReference type="Proteomes" id="UP000199029"/>
    </source>
</evidence>
<gene>
    <name evidence="2" type="ORF">SAMN04515668_0549</name>
</gene>
<feature type="domain" description="M23ase beta-sheet core" evidence="1">
    <location>
        <begin position="217"/>
        <end position="315"/>
    </location>
</feature>
<dbReference type="InterPro" id="IPR011055">
    <property type="entry name" value="Dup_hybrid_motif"/>
</dbReference>
<dbReference type="EMBL" id="FOXS01000001">
    <property type="protein sequence ID" value="SFP84865.1"/>
    <property type="molecule type" value="Genomic_DNA"/>
</dbReference>
<evidence type="ECO:0000259" key="1">
    <source>
        <dbReference type="Pfam" id="PF01551"/>
    </source>
</evidence>
<dbReference type="CDD" id="cd12797">
    <property type="entry name" value="M23_peptidase"/>
    <property type="match status" value="1"/>
</dbReference>
<dbReference type="Pfam" id="PF01551">
    <property type="entry name" value="Peptidase_M23"/>
    <property type="match status" value="1"/>
</dbReference>
<evidence type="ECO:0000313" key="2">
    <source>
        <dbReference type="EMBL" id="SFP84865.1"/>
    </source>
</evidence>
<dbReference type="InterPro" id="IPR050570">
    <property type="entry name" value="Cell_wall_metabolism_enzyme"/>
</dbReference>
<accession>A0A1I5TPA3</accession>
<dbReference type="Gene3D" id="2.70.70.10">
    <property type="entry name" value="Glucose Permease (Domain IIA)"/>
    <property type="match status" value="1"/>
</dbReference>
<reference evidence="3" key="1">
    <citation type="submission" date="2016-10" db="EMBL/GenBank/DDBJ databases">
        <authorList>
            <person name="Varghese N."/>
            <person name="Submissions S."/>
        </authorList>
    </citation>
    <scope>NUCLEOTIDE SEQUENCE [LARGE SCALE GENOMIC DNA]</scope>
    <source>
        <strain evidence="3">OR362-8,ATCC BAA-1266,JCM 13504</strain>
    </source>
</reference>